<protein>
    <recommendedName>
        <fullName evidence="4">PUB domain-containing protein</fullName>
    </recommendedName>
</protein>
<feature type="region of interest" description="Disordered" evidence="1">
    <location>
        <begin position="1"/>
        <end position="38"/>
    </location>
</feature>
<evidence type="ECO:0000313" key="2">
    <source>
        <dbReference type="EMBL" id="KAG5649035.1"/>
    </source>
</evidence>
<dbReference type="AlphaFoldDB" id="A0A9P7KHR2"/>
<reference evidence="2" key="2">
    <citation type="submission" date="2021-10" db="EMBL/GenBank/DDBJ databases">
        <title>Phylogenomics reveals ancestral predisposition of the termite-cultivated fungus Termitomyces towards a domesticated lifestyle.</title>
        <authorList>
            <person name="Auxier B."/>
            <person name="Grum-Grzhimaylo A."/>
            <person name="Cardenas M.E."/>
            <person name="Lodge J.D."/>
            <person name="Laessoe T."/>
            <person name="Pedersen O."/>
            <person name="Smith M.E."/>
            <person name="Kuyper T.W."/>
            <person name="Franco-Molano E.A."/>
            <person name="Baroni T.J."/>
            <person name="Aanen D.K."/>
        </authorList>
    </citation>
    <scope>NUCLEOTIDE SEQUENCE</scope>
    <source>
        <strain evidence="2">AP01</strain>
        <tissue evidence="2">Mycelium</tissue>
    </source>
</reference>
<gene>
    <name evidence="2" type="ORF">DXG03_000384</name>
</gene>
<feature type="compositionally biased region" description="Low complexity" evidence="1">
    <location>
        <begin position="27"/>
        <end position="38"/>
    </location>
</feature>
<evidence type="ECO:0000313" key="3">
    <source>
        <dbReference type="Proteomes" id="UP000775547"/>
    </source>
</evidence>
<feature type="region of interest" description="Disordered" evidence="1">
    <location>
        <begin position="181"/>
        <end position="251"/>
    </location>
</feature>
<dbReference type="CDD" id="cd09212">
    <property type="entry name" value="PUB"/>
    <property type="match status" value="1"/>
</dbReference>
<feature type="compositionally biased region" description="Basic and acidic residues" evidence="1">
    <location>
        <begin position="181"/>
        <end position="196"/>
    </location>
</feature>
<proteinExistence type="predicted"/>
<dbReference type="Gene3D" id="1.20.58.2190">
    <property type="match status" value="1"/>
</dbReference>
<organism evidence="2 3">
    <name type="scientific">Asterophora parasitica</name>
    <dbReference type="NCBI Taxonomy" id="117018"/>
    <lineage>
        <taxon>Eukaryota</taxon>
        <taxon>Fungi</taxon>
        <taxon>Dikarya</taxon>
        <taxon>Basidiomycota</taxon>
        <taxon>Agaricomycotina</taxon>
        <taxon>Agaricomycetes</taxon>
        <taxon>Agaricomycetidae</taxon>
        <taxon>Agaricales</taxon>
        <taxon>Tricholomatineae</taxon>
        <taxon>Lyophyllaceae</taxon>
        <taxon>Asterophora</taxon>
    </lineage>
</organism>
<sequence length="251" mass="28137">MSTPSSPTRSISADALAAAAERRTRELPAQPSAAQMAAQHERRQAFRRLIDPGILRPNSKEQAVASLKILLTLAENLLREPENPKFQQFKPTNTTIKNNLVNPKGTLEYAIEIHVQLGNQVKNFQPYYTWNPRRIEDLRTGTAILKEFVDLENERAERAARSKVDQKAVAAAVKLAYMDDRKSKQLHDEREKDRRTARAAALARQAELRESTPTTTRNSESPPRTTRMPGSGHTLSSPPPYDEGSDESEDA</sequence>
<comment type="caution">
    <text evidence="2">The sequence shown here is derived from an EMBL/GenBank/DDBJ whole genome shotgun (WGS) entry which is preliminary data.</text>
</comment>
<dbReference type="EMBL" id="JABCKV010000001">
    <property type="protein sequence ID" value="KAG5649035.1"/>
    <property type="molecule type" value="Genomic_DNA"/>
</dbReference>
<reference evidence="2" key="1">
    <citation type="submission" date="2020-07" db="EMBL/GenBank/DDBJ databases">
        <authorList>
            <person name="Nieuwenhuis M."/>
            <person name="Van De Peppel L.J.J."/>
        </authorList>
    </citation>
    <scope>NUCLEOTIDE SEQUENCE</scope>
    <source>
        <strain evidence="2">AP01</strain>
        <tissue evidence="2">Mycelium</tissue>
    </source>
</reference>
<dbReference type="OrthoDB" id="49605at2759"/>
<name>A0A9P7KHR2_9AGAR</name>
<dbReference type="SUPFAM" id="SSF143503">
    <property type="entry name" value="PUG domain-like"/>
    <property type="match status" value="1"/>
</dbReference>
<accession>A0A9P7KHR2</accession>
<evidence type="ECO:0008006" key="4">
    <source>
        <dbReference type="Google" id="ProtNLM"/>
    </source>
</evidence>
<keyword evidence="3" id="KW-1185">Reference proteome</keyword>
<feature type="compositionally biased region" description="Low complexity" evidence="1">
    <location>
        <begin position="8"/>
        <end position="19"/>
    </location>
</feature>
<evidence type="ECO:0000256" key="1">
    <source>
        <dbReference type="SAM" id="MobiDB-lite"/>
    </source>
</evidence>
<feature type="compositionally biased region" description="Polar residues" evidence="1">
    <location>
        <begin position="211"/>
        <end position="224"/>
    </location>
</feature>
<dbReference type="Proteomes" id="UP000775547">
    <property type="component" value="Unassembled WGS sequence"/>
</dbReference>
<dbReference type="InterPro" id="IPR036339">
    <property type="entry name" value="PUB-like_dom_sf"/>
</dbReference>